<dbReference type="GO" id="GO:0016020">
    <property type="term" value="C:membrane"/>
    <property type="evidence" value="ECO:0007669"/>
    <property type="project" value="InterPro"/>
</dbReference>
<feature type="domain" description="EamA" evidence="2">
    <location>
        <begin position="2"/>
        <end position="133"/>
    </location>
</feature>
<feature type="transmembrane region" description="Helical" evidence="1">
    <location>
        <begin position="55"/>
        <end position="73"/>
    </location>
</feature>
<feature type="transmembrane region" description="Helical" evidence="1">
    <location>
        <begin position="216"/>
        <end position="237"/>
    </location>
</feature>
<evidence type="ECO:0000259" key="2">
    <source>
        <dbReference type="Pfam" id="PF00892"/>
    </source>
</evidence>
<name>A0A1F6B0H1_9BACT</name>
<evidence type="ECO:0000313" key="3">
    <source>
        <dbReference type="EMBL" id="OGG30444.1"/>
    </source>
</evidence>
<feature type="transmembrane region" description="Helical" evidence="1">
    <location>
        <begin position="243"/>
        <end position="264"/>
    </location>
</feature>
<dbReference type="Pfam" id="PF00892">
    <property type="entry name" value="EamA"/>
    <property type="match status" value="2"/>
</dbReference>
<dbReference type="InterPro" id="IPR037185">
    <property type="entry name" value="EmrE-like"/>
</dbReference>
<feature type="transmembrane region" description="Helical" evidence="1">
    <location>
        <begin position="31"/>
        <end position="49"/>
    </location>
</feature>
<organism evidence="3 4">
    <name type="scientific">Candidatus Gottesmanbacteria bacterium RIFCSPLOWO2_01_FULL_49_10</name>
    <dbReference type="NCBI Taxonomy" id="1798396"/>
    <lineage>
        <taxon>Bacteria</taxon>
        <taxon>Candidatus Gottesmaniibacteriota</taxon>
    </lineage>
</organism>
<evidence type="ECO:0000256" key="1">
    <source>
        <dbReference type="SAM" id="Phobius"/>
    </source>
</evidence>
<feature type="domain" description="EamA" evidence="2">
    <location>
        <begin position="153"/>
        <end position="287"/>
    </location>
</feature>
<feature type="transmembrane region" description="Helical" evidence="1">
    <location>
        <begin position="271"/>
        <end position="289"/>
    </location>
</feature>
<feature type="transmembrane region" description="Helical" evidence="1">
    <location>
        <begin position="85"/>
        <end position="108"/>
    </location>
</feature>
<proteinExistence type="predicted"/>
<feature type="transmembrane region" description="Helical" evidence="1">
    <location>
        <begin position="114"/>
        <end position="132"/>
    </location>
</feature>
<accession>A0A1F6B0H1</accession>
<dbReference type="AlphaFoldDB" id="A0A1F6B0H1"/>
<comment type="caution">
    <text evidence="3">The sequence shown here is derived from an EMBL/GenBank/DDBJ whole genome shotgun (WGS) entry which is preliminary data.</text>
</comment>
<evidence type="ECO:0000313" key="4">
    <source>
        <dbReference type="Proteomes" id="UP000176409"/>
    </source>
</evidence>
<dbReference type="EMBL" id="MFJZ01000022">
    <property type="protein sequence ID" value="OGG30444.1"/>
    <property type="molecule type" value="Genomic_DNA"/>
</dbReference>
<keyword evidence="1" id="KW-0472">Membrane</keyword>
<dbReference type="Gene3D" id="1.10.3730.20">
    <property type="match status" value="1"/>
</dbReference>
<keyword evidence="1" id="KW-1133">Transmembrane helix</keyword>
<sequence length="291" mass="32006">MWFYAALLTSVITAIIAIISKKLVLNVSASVLTWATLVLATPIIFIFVLREGIPQLNYLFLFGVTGSVIFYIASQITGFKAMRIADLSAIWPLISLGPIFTLLIALLPPLSERPSLMATVGVFVTLAGIYILNATKSKEGLLEPIKSLFRNRASFLMMVSVLTNSVVIVFDKLAINNTLPQNTTFTLFIENLMVIFGLLPLLYVRNKKFYRQITSNTKLFLLLGILNAFSTILAFWAVGGGNVGLVATVLKTQVLFVLLFSYITFKDKPKLETLIGSVVMIAGVIFIKIGL</sequence>
<gene>
    <name evidence="3" type="ORF">A2973_01020</name>
</gene>
<protein>
    <recommendedName>
        <fullName evidence="2">EamA domain-containing protein</fullName>
    </recommendedName>
</protein>
<feature type="transmembrane region" description="Helical" evidence="1">
    <location>
        <begin position="153"/>
        <end position="170"/>
    </location>
</feature>
<dbReference type="Proteomes" id="UP000176409">
    <property type="component" value="Unassembled WGS sequence"/>
</dbReference>
<keyword evidence="1" id="KW-0812">Transmembrane</keyword>
<feature type="transmembrane region" description="Helical" evidence="1">
    <location>
        <begin position="185"/>
        <end position="204"/>
    </location>
</feature>
<dbReference type="SUPFAM" id="SSF103481">
    <property type="entry name" value="Multidrug resistance efflux transporter EmrE"/>
    <property type="match status" value="2"/>
</dbReference>
<dbReference type="PANTHER" id="PTHR22911">
    <property type="entry name" value="ACYL-MALONYL CONDENSING ENZYME-RELATED"/>
    <property type="match status" value="1"/>
</dbReference>
<dbReference type="STRING" id="1798396.A2973_01020"/>
<feature type="transmembrane region" description="Helical" evidence="1">
    <location>
        <begin position="6"/>
        <end position="24"/>
    </location>
</feature>
<reference evidence="3 4" key="1">
    <citation type="journal article" date="2016" name="Nat. Commun.">
        <title>Thousands of microbial genomes shed light on interconnected biogeochemical processes in an aquifer system.</title>
        <authorList>
            <person name="Anantharaman K."/>
            <person name="Brown C.T."/>
            <person name="Hug L.A."/>
            <person name="Sharon I."/>
            <person name="Castelle C.J."/>
            <person name="Probst A.J."/>
            <person name="Thomas B.C."/>
            <person name="Singh A."/>
            <person name="Wilkins M.J."/>
            <person name="Karaoz U."/>
            <person name="Brodie E.L."/>
            <person name="Williams K.H."/>
            <person name="Hubbard S.S."/>
            <person name="Banfield J.F."/>
        </authorList>
    </citation>
    <scope>NUCLEOTIDE SEQUENCE [LARGE SCALE GENOMIC DNA]</scope>
</reference>
<dbReference type="InterPro" id="IPR000620">
    <property type="entry name" value="EamA_dom"/>
</dbReference>